<name>A0ACC0WJP2_9STRA</name>
<dbReference type="EMBL" id="CM047591">
    <property type="protein sequence ID" value="KAI9918244.1"/>
    <property type="molecule type" value="Genomic_DNA"/>
</dbReference>
<evidence type="ECO:0000313" key="1">
    <source>
        <dbReference type="EMBL" id="KAI9918244.1"/>
    </source>
</evidence>
<comment type="caution">
    <text evidence="1">The sequence shown here is derived from an EMBL/GenBank/DDBJ whole genome shotgun (WGS) entry which is preliminary data.</text>
</comment>
<accession>A0ACC0WJP2</accession>
<proteinExistence type="predicted"/>
<evidence type="ECO:0000313" key="2">
    <source>
        <dbReference type="Proteomes" id="UP001163321"/>
    </source>
</evidence>
<reference evidence="1 2" key="1">
    <citation type="journal article" date="2022" name="bioRxiv">
        <title>The genome of the oomycete Peronosclerospora sorghi, a cosmopolitan pathogen of maize and sorghum, is inflated with dispersed pseudogenes.</title>
        <authorList>
            <person name="Fletcher K."/>
            <person name="Martin F."/>
            <person name="Isakeit T."/>
            <person name="Cavanaugh K."/>
            <person name="Magill C."/>
            <person name="Michelmore R."/>
        </authorList>
    </citation>
    <scope>NUCLEOTIDE SEQUENCE [LARGE SCALE GENOMIC DNA]</scope>
    <source>
        <strain evidence="1">P6</strain>
    </source>
</reference>
<gene>
    <name evidence="1" type="ORF">PsorP6_012183</name>
</gene>
<sequence length="105" mass="12214">MFYATLIEDYEKVITYHMDRGDYGVAIEILRSVETSKIEEIWYKTDQSQSKEVYEAWLEVARLNPTRLIPSIVRHVHQKSAGSTRKTTKSRSVLNMAQSIRMSVC</sequence>
<dbReference type="Proteomes" id="UP001163321">
    <property type="component" value="Chromosome 12"/>
</dbReference>
<keyword evidence="2" id="KW-1185">Reference proteome</keyword>
<organism evidence="1 2">
    <name type="scientific">Peronosclerospora sorghi</name>
    <dbReference type="NCBI Taxonomy" id="230839"/>
    <lineage>
        <taxon>Eukaryota</taxon>
        <taxon>Sar</taxon>
        <taxon>Stramenopiles</taxon>
        <taxon>Oomycota</taxon>
        <taxon>Peronosporomycetes</taxon>
        <taxon>Peronosporales</taxon>
        <taxon>Peronosporaceae</taxon>
        <taxon>Peronosclerospora</taxon>
    </lineage>
</organism>
<protein>
    <submittedName>
        <fullName evidence="1">Uncharacterized protein</fullName>
    </submittedName>
</protein>